<dbReference type="InterPro" id="IPR050065">
    <property type="entry name" value="GlmU-like"/>
</dbReference>
<dbReference type="GO" id="GO:0016779">
    <property type="term" value="F:nucleotidyltransferase activity"/>
    <property type="evidence" value="ECO:0007669"/>
    <property type="project" value="UniProtKB-KW"/>
</dbReference>
<protein>
    <submittedName>
        <fullName evidence="4">Nucleotidyltransferase family protein</fullName>
    </submittedName>
</protein>
<keyword evidence="5" id="KW-1185">Reference proteome</keyword>
<evidence type="ECO:0000256" key="1">
    <source>
        <dbReference type="ARBA" id="ARBA00022679"/>
    </source>
</evidence>
<dbReference type="Gene3D" id="3.90.550.10">
    <property type="entry name" value="Spore Coat Polysaccharide Biosynthesis Protein SpsA, Chain A"/>
    <property type="match status" value="1"/>
</dbReference>
<dbReference type="Pfam" id="PF00483">
    <property type="entry name" value="NTP_transferase"/>
    <property type="match status" value="1"/>
</dbReference>
<organism evidence="4 5">
    <name type="scientific">Ferruginivarius sediminum</name>
    <dbReference type="NCBI Taxonomy" id="2661937"/>
    <lineage>
        <taxon>Bacteria</taxon>
        <taxon>Pseudomonadati</taxon>
        <taxon>Pseudomonadota</taxon>
        <taxon>Alphaproteobacteria</taxon>
        <taxon>Rhodospirillales</taxon>
        <taxon>Rhodospirillaceae</taxon>
        <taxon>Ferruginivarius</taxon>
    </lineage>
</organism>
<evidence type="ECO:0000313" key="4">
    <source>
        <dbReference type="EMBL" id="RDD60398.1"/>
    </source>
</evidence>
<dbReference type="CDD" id="cd06422">
    <property type="entry name" value="NTP_transferase_like_1"/>
    <property type="match status" value="1"/>
</dbReference>
<gene>
    <name evidence="4" type="ORF">DRB17_18365</name>
</gene>
<name>A0A369T570_9PROT</name>
<dbReference type="PANTHER" id="PTHR43584">
    <property type="entry name" value="NUCLEOTIDYL TRANSFERASE"/>
    <property type="match status" value="1"/>
</dbReference>
<evidence type="ECO:0000259" key="3">
    <source>
        <dbReference type="Pfam" id="PF00483"/>
    </source>
</evidence>
<comment type="caution">
    <text evidence="4">The sequence shown here is derived from an EMBL/GenBank/DDBJ whole genome shotgun (WGS) entry which is preliminary data.</text>
</comment>
<feature type="domain" description="Nucleotidyl transferase" evidence="3">
    <location>
        <begin position="9"/>
        <end position="128"/>
    </location>
</feature>
<dbReference type="SUPFAM" id="SSF53448">
    <property type="entry name" value="Nucleotide-diphospho-sugar transferases"/>
    <property type="match status" value="1"/>
</dbReference>
<sequence>MSDWRPRTAMVLAAGFGKRMRPITEKIPKPMVELMGQPLIDRILDRLADAGVEKAIVNTHHLAEQLERHLRGRKIPKIVLSHEDDLLDTGGGVANALAELGDEPFYVLNGDLFWLEGHSPALERLADAWDDTAMDALLLVHETVFAMGYEGSGDFILDPMGRARRRQGFEVAPFAFTGIQMLHPRLFRYAPDPPFSLNVLYDQAEAAERLFALPHDGMWFHIGTPHDLEFAAGELQELGFRAEHEEAR</sequence>
<keyword evidence="2" id="KW-0548">Nucleotidyltransferase</keyword>
<evidence type="ECO:0000256" key="2">
    <source>
        <dbReference type="ARBA" id="ARBA00022695"/>
    </source>
</evidence>
<keyword evidence="1 4" id="KW-0808">Transferase</keyword>
<proteinExistence type="predicted"/>
<dbReference type="AlphaFoldDB" id="A0A369T570"/>
<dbReference type="PANTHER" id="PTHR43584:SF8">
    <property type="entry name" value="N-ACETYLMURAMATE ALPHA-1-PHOSPHATE URIDYLYLTRANSFERASE"/>
    <property type="match status" value="1"/>
</dbReference>
<evidence type="ECO:0000313" key="5">
    <source>
        <dbReference type="Proteomes" id="UP000253941"/>
    </source>
</evidence>
<dbReference type="RefSeq" id="WP_114583686.1">
    <property type="nucleotide sequence ID" value="NZ_QPMH01000028.1"/>
</dbReference>
<dbReference type="InterPro" id="IPR005835">
    <property type="entry name" value="NTP_transferase_dom"/>
</dbReference>
<dbReference type="InterPro" id="IPR029044">
    <property type="entry name" value="Nucleotide-diphossugar_trans"/>
</dbReference>
<reference evidence="4 5" key="1">
    <citation type="submission" date="2018-07" db="EMBL/GenBank/DDBJ databases">
        <title>Venubactetium sediminum gen. nov., sp. nov., isolated from a marine solar saltern.</title>
        <authorList>
            <person name="Wang S."/>
        </authorList>
    </citation>
    <scope>NUCLEOTIDE SEQUENCE [LARGE SCALE GENOMIC DNA]</scope>
    <source>
        <strain evidence="4 5">WD2A32</strain>
    </source>
</reference>
<accession>A0A369T570</accession>
<dbReference type="Proteomes" id="UP000253941">
    <property type="component" value="Unassembled WGS sequence"/>
</dbReference>
<dbReference type="EMBL" id="QPMH01000028">
    <property type="protein sequence ID" value="RDD60398.1"/>
    <property type="molecule type" value="Genomic_DNA"/>
</dbReference>